<name>A0A1Z4BY31_9GAMM</name>
<accession>A0A1Z4BY31</accession>
<protein>
    <submittedName>
        <fullName evidence="1">Uncharacterized protein</fullName>
    </submittedName>
</protein>
<gene>
    <name evidence="1" type="ORF">CEK71_08995</name>
</gene>
<proteinExistence type="predicted"/>
<evidence type="ECO:0000313" key="2">
    <source>
        <dbReference type="Proteomes" id="UP000197019"/>
    </source>
</evidence>
<keyword evidence="2" id="KW-1185">Reference proteome</keyword>
<evidence type="ECO:0000313" key="1">
    <source>
        <dbReference type="EMBL" id="ASF46207.1"/>
    </source>
</evidence>
<reference evidence="1 2" key="1">
    <citation type="submission" date="2017-06" db="EMBL/GenBank/DDBJ databases">
        <title>Genome Sequencing of the methanotroph Methylovulum psychrotolerants str. HV10-M2 isolated from a high-altitude environment.</title>
        <authorList>
            <person name="Mateos-Rivera A."/>
        </authorList>
    </citation>
    <scope>NUCLEOTIDE SEQUENCE [LARGE SCALE GENOMIC DNA]</scope>
    <source>
        <strain evidence="1 2">HV10_M2</strain>
    </source>
</reference>
<dbReference type="RefSeq" id="WP_088619081.1">
    <property type="nucleotide sequence ID" value="NZ_CP022129.1"/>
</dbReference>
<dbReference type="KEGG" id="mpsy:CEK71_08995"/>
<dbReference type="AlphaFoldDB" id="A0A1Z4BY31"/>
<dbReference type="Proteomes" id="UP000197019">
    <property type="component" value="Chromosome"/>
</dbReference>
<dbReference type="EMBL" id="CP022129">
    <property type="protein sequence ID" value="ASF46207.1"/>
    <property type="molecule type" value="Genomic_DNA"/>
</dbReference>
<sequence length="64" mass="7135">MKTSKNERWSASFIRIGNKAVREAQARNRELGIVNWYSVNGQLVNDAAAPEPNPDKKLPVTSPL</sequence>
<organism evidence="1 2">
    <name type="scientific">Methylovulum psychrotolerans</name>
    <dbReference type="NCBI Taxonomy" id="1704499"/>
    <lineage>
        <taxon>Bacteria</taxon>
        <taxon>Pseudomonadati</taxon>
        <taxon>Pseudomonadota</taxon>
        <taxon>Gammaproteobacteria</taxon>
        <taxon>Methylococcales</taxon>
        <taxon>Methylococcaceae</taxon>
        <taxon>Methylovulum</taxon>
    </lineage>
</organism>